<protein>
    <submittedName>
        <fullName evidence="2">Uncharacterized protein</fullName>
    </submittedName>
</protein>
<keyword evidence="3" id="KW-1185">Reference proteome</keyword>
<evidence type="ECO:0000313" key="3">
    <source>
        <dbReference type="Proteomes" id="UP000463983"/>
    </source>
</evidence>
<reference evidence="3" key="1">
    <citation type="journal article" date="2020" name="Microorganisms">
        <title>Complete Genome of a Member of a New Bacterial Lineage in the Microgenomates Group Reveals an Unusual Nucleotide Composition Disparity Between Two Strands of DNA and Limited Metabolic Potential.</title>
        <authorList>
            <person name="Kadnikov V.V."/>
            <person name="Mardanov A.V."/>
            <person name="Beletsky A.V."/>
            <person name="Karnachuk O.V."/>
            <person name="Ravin N.V."/>
        </authorList>
    </citation>
    <scope>NUCLEOTIDE SEQUENCE [LARGE SCALE GENOMIC DNA]</scope>
</reference>
<feature type="region of interest" description="Disordered" evidence="1">
    <location>
        <begin position="167"/>
        <end position="200"/>
    </location>
</feature>
<dbReference type="AlphaFoldDB" id="A0A857NCC0"/>
<feature type="region of interest" description="Disordered" evidence="1">
    <location>
        <begin position="1"/>
        <end position="24"/>
    </location>
</feature>
<evidence type="ECO:0000313" key="2">
    <source>
        <dbReference type="EMBL" id="QHO63532.1"/>
    </source>
</evidence>
<accession>A0A857NCC0</accession>
<gene>
    <name evidence="2" type="ORF">MICH65_0551</name>
</gene>
<feature type="compositionally biased region" description="Low complexity" evidence="1">
    <location>
        <begin position="171"/>
        <end position="182"/>
    </location>
</feature>
<name>A0A857NCC0_9BACT</name>
<proteinExistence type="predicted"/>
<dbReference type="RefSeq" id="WP_161931910.1">
    <property type="nucleotide sequence ID" value="NZ_CP047901.1"/>
</dbReference>
<organism evidence="2 3">
    <name type="scientific">Candidatus Chazhemtobacterium aquaticus</name>
    <dbReference type="NCBI Taxonomy" id="2715735"/>
    <lineage>
        <taxon>Bacteria</taxon>
        <taxon>Candidatus Chazhemtobacteraceae</taxon>
        <taxon>Candidatus Chazhemtobacterium</taxon>
    </lineage>
</organism>
<dbReference type="KEGG" id="caqa:MICH65_0551"/>
<dbReference type="Proteomes" id="UP000463983">
    <property type="component" value="Chromosome"/>
</dbReference>
<evidence type="ECO:0000256" key="1">
    <source>
        <dbReference type="SAM" id="MobiDB-lite"/>
    </source>
</evidence>
<dbReference type="EMBL" id="CP047901">
    <property type="protein sequence ID" value="QHO63532.1"/>
    <property type="molecule type" value="Genomic_DNA"/>
</dbReference>
<sequence length="200" mass="21734">MPRNESLKVTGASVQDRSARPGETPDIIYFDGVHSQEAIKQAIAQGDIVFSQWVPEDVKPGISSQLSDPSGELEPTVFSDLSPFSNQVETAYYLNGHQGPPPLDGKRTDDYPVYLQGWHSTAAIEKYYPGCQALCTRRDGRAVTVVEPKGFRPKPVHVVHVIKDGELQPIDSSAGSSTSTDSKLADQSTPRPEPDMALGK</sequence>